<comment type="caution">
    <text evidence="1">The sequence shown here is derived from an EMBL/GenBank/DDBJ whole genome shotgun (WGS) entry which is preliminary data.</text>
</comment>
<evidence type="ECO:0000313" key="2">
    <source>
        <dbReference type="Proteomes" id="UP000635628"/>
    </source>
</evidence>
<dbReference type="Proteomes" id="UP000635628">
    <property type="component" value="Unassembled WGS sequence"/>
</dbReference>
<sequence length="37" mass="4271">MTFAIKKNTIVHCLRILGWHRGFVDSDIKLFLLQANA</sequence>
<organism evidence="1 2">
    <name type="scientific">Bathymodiolus azoricus thioautotrophic gill symbiont</name>
    <dbReference type="NCBI Taxonomy" id="235205"/>
    <lineage>
        <taxon>Bacteria</taxon>
        <taxon>Pseudomonadati</taxon>
        <taxon>Pseudomonadota</taxon>
        <taxon>Gammaproteobacteria</taxon>
        <taxon>sulfur-oxidizing symbionts</taxon>
    </lineage>
</organism>
<name>A0ACA8ZMX2_9GAMM</name>
<accession>A0ACA8ZMX2</accession>
<keyword evidence="2" id="KW-1185">Reference proteome</keyword>
<reference evidence="1" key="1">
    <citation type="submission" date="2020-05" db="EMBL/GenBank/DDBJ databases">
        <authorList>
            <person name="Petersen J."/>
            <person name="Sayavedra L."/>
        </authorList>
    </citation>
    <scope>NUCLEOTIDE SEQUENCE</scope>
    <source>
        <strain evidence="1">B azoricus SOX Menez Gwen</strain>
    </source>
</reference>
<evidence type="ECO:0000313" key="1">
    <source>
        <dbReference type="EMBL" id="CAB5495271.1"/>
    </source>
</evidence>
<dbReference type="EMBL" id="CAESAP020000055">
    <property type="protein sequence ID" value="CAB5495271.1"/>
    <property type="molecule type" value="Genomic_DNA"/>
</dbReference>
<gene>
    <name evidence="1" type="ORF">AZO1586R_211</name>
</gene>
<proteinExistence type="predicted"/>
<protein>
    <submittedName>
        <fullName evidence="1">Uncharacterized protein</fullName>
    </submittedName>
</protein>